<sequence>TSRNYFLKKEGFLKLFVVLVLRCRKIKKD</sequence>
<reference evidence="1" key="1">
    <citation type="journal article" date="2014" name="Front. Microbiol.">
        <title>High frequency of phylogenetically diverse reductive dehalogenase-homologous genes in deep subseafloor sedimentary metagenomes.</title>
        <authorList>
            <person name="Kawai M."/>
            <person name="Futagami T."/>
            <person name="Toyoda A."/>
            <person name="Takaki Y."/>
            <person name="Nishi S."/>
            <person name="Hori S."/>
            <person name="Arai W."/>
            <person name="Tsubouchi T."/>
            <person name="Morono Y."/>
            <person name="Uchiyama I."/>
            <person name="Ito T."/>
            <person name="Fujiyama A."/>
            <person name="Inagaki F."/>
            <person name="Takami H."/>
        </authorList>
    </citation>
    <scope>NUCLEOTIDE SEQUENCE</scope>
    <source>
        <strain evidence="1">Expedition CK06-06</strain>
    </source>
</reference>
<name>X0XVU4_9ZZZZ</name>
<comment type="caution">
    <text evidence="1">The sequence shown here is derived from an EMBL/GenBank/DDBJ whole genome shotgun (WGS) entry which is preliminary data.</text>
</comment>
<protein>
    <submittedName>
        <fullName evidence="1">Uncharacterized protein</fullName>
    </submittedName>
</protein>
<gene>
    <name evidence="1" type="ORF">S01H1_67928</name>
</gene>
<dbReference type="AlphaFoldDB" id="X0XVU4"/>
<evidence type="ECO:0000313" key="1">
    <source>
        <dbReference type="EMBL" id="GAG28911.1"/>
    </source>
</evidence>
<feature type="non-terminal residue" evidence="1">
    <location>
        <position position="1"/>
    </location>
</feature>
<organism evidence="1">
    <name type="scientific">marine sediment metagenome</name>
    <dbReference type="NCBI Taxonomy" id="412755"/>
    <lineage>
        <taxon>unclassified sequences</taxon>
        <taxon>metagenomes</taxon>
        <taxon>ecological metagenomes</taxon>
    </lineage>
</organism>
<dbReference type="EMBL" id="BARS01045015">
    <property type="protein sequence ID" value="GAG28911.1"/>
    <property type="molecule type" value="Genomic_DNA"/>
</dbReference>
<proteinExistence type="predicted"/>
<accession>X0XVU4</accession>